<sequence length="80" mass="9226">MLYISIPSDKSAMLQKTELLKLVTGYYWRLTILIFGHGGYEICRFGIVFHHNILDGWWFSVWRGIGINKPGRSSSAPFAY</sequence>
<dbReference type="Proteomes" id="UP000596276">
    <property type="component" value="Chromosome 2"/>
</dbReference>
<proteinExistence type="predicted"/>
<reference evidence="2" key="1">
    <citation type="journal article" date="2021" name="G3 (Bethesda)">
        <title>Chromosome assembled and annotated genome sequence of Aspergillus flavus NRRL 3357.</title>
        <authorList>
            <person name="Skerker J.M."/>
            <person name="Pianalto K.M."/>
            <person name="Mondo S.J."/>
            <person name="Yang K."/>
            <person name="Arkin A.P."/>
            <person name="Keller N.P."/>
            <person name="Grigoriev I.V."/>
            <person name="Louise Glass N.L."/>
        </authorList>
    </citation>
    <scope>NUCLEOTIDE SEQUENCE [LARGE SCALE GENOMIC DNA]</scope>
    <source>
        <strain evidence="2">ATCC 200026 / FGSC A1120 / IAM 13836 / NRRL 3357 / JCM 12722 / SRRC 167</strain>
    </source>
</reference>
<organism evidence="1 2">
    <name type="scientific">Aspergillus flavus (strain ATCC 200026 / FGSC A1120 / IAM 13836 / NRRL 3357 / JCM 12722 / SRRC 167)</name>
    <dbReference type="NCBI Taxonomy" id="332952"/>
    <lineage>
        <taxon>Eukaryota</taxon>
        <taxon>Fungi</taxon>
        <taxon>Dikarya</taxon>
        <taxon>Ascomycota</taxon>
        <taxon>Pezizomycotina</taxon>
        <taxon>Eurotiomycetes</taxon>
        <taxon>Eurotiomycetidae</taxon>
        <taxon>Eurotiales</taxon>
        <taxon>Aspergillaceae</taxon>
        <taxon>Aspergillus</taxon>
        <taxon>Aspergillus subgen. Circumdati</taxon>
    </lineage>
</organism>
<gene>
    <name evidence="1" type="ORF">F9C07_1982</name>
</gene>
<evidence type="ECO:0000313" key="2">
    <source>
        <dbReference type="Proteomes" id="UP000596276"/>
    </source>
</evidence>
<keyword evidence="2" id="KW-1185">Reference proteome</keyword>
<dbReference type="VEuPathDB" id="FungiDB:F9C07_1982"/>
<name>A0A7U2MG25_ASPFN</name>
<dbReference type="VEuPathDB" id="FungiDB:AFLA_000451"/>
<protein>
    <submittedName>
        <fullName evidence="1">Uncharacterized protein</fullName>
    </submittedName>
</protein>
<dbReference type="EMBL" id="CP044622">
    <property type="protein sequence ID" value="QRD83085.1"/>
    <property type="molecule type" value="Genomic_DNA"/>
</dbReference>
<evidence type="ECO:0000313" key="1">
    <source>
        <dbReference type="EMBL" id="QRD83085.1"/>
    </source>
</evidence>
<accession>A0A7U2MG25</accession>
<dbReference type="AlphaFoldDB" id="A0A7U2MG25"/>